<dbReference type="InterPro" id="IPR003514">
    <property type="entry name" value="Microviridae_protein_F"/>
</dbReference>
<comment type="similarity">
    <text evidence="1">Belongs to the microviridae F protein family.</text>
</comment>
<comment type="caution">
    <text evidence="2">The sequence shown here is derived from an EMBL/GenBank/DDBJ whole genome shotgun (WGS) entry which is preliminary data.</text>
</comment>
<reference evidence="2" key="1">
    <citation type="submission" date="2023-07" db="EMBL/GenBank/DDBJ databases">
        <authorList>
            <consortium name="CYATHOMIX"/>
        </authorList>
    </citation>
    <scope>NUCLEOTIDE SEQUENCE</scope>
    <source>
        <strain evidence="2">N/A</strain>
    </source>
</reference>
<protein>
    <submittedName>
        <fullName evidence="2">Uncharacterized protein</fullName>
    </submittedName>
</protein>
<gene>
    <name evidence="2" type="ORF">CYNAS_LOCUS8509</name>
</gene>
<dbReference type="Pfam" id="PF02305">
    <property type="entry name" value="Phage_F"/>
    <property type="match status" value="1"/>
</dbReference>
<dbReference type="AlphaFoldDB" id="A0AA36M3N8"/>
<dbReference type="GO" id="GO:0005198">
    <property type="term" value="F:structural molecule activity"/>
    <property type="evidence" value="ECO:0007669"/>
    <property type="project" value="InterPro"/>
</dbReference>
<evidence type="ECO:0000313" key="2">
    <source>
        <dbReference type="EMBL" id="CAJ0596526.1"/>
    </source>
</evidence>
<dbReference type="InterPro" id="IPR016184">
    <property type="entry name" value="Capsid/spike_ssDNA_virus"/>
</dbReference>
<dbReference type="SUPFAM" id="SSF88645">
    <property type="entry name" value="ssDNA viruses"/>
    <property type="match status" value="1"/>
</dbReference>
<proteinExistence type="inferred from homology"/>
<organism evidence="2 3">
    <name type="scientific">Cylicocyclus nassatus</name>
    <name type="common">Nematode worm</name>
    <dbReference type="NCBI Taxonomy" id="53992"/>
    <lineage>
        <taxon>Eukaryota</taxon>
        <taxon>Metazoa</taxon>
        <taxon>Ecdysozoa</taxon>
        <taxon>Nematoda</taxon>
        <taxon>Chromadorea</taxon>
        <taxon>Rhabditida</taxon>
        <taxon>Rhabditina</taxon>
        <taxon>Rhabditomorpha</taxon>
        <taxon>Strongyloidea</taxon>
        <taxon>Strongylidae</taxon>
        <taxon>Cylicocyclus</taxon>
    </lineage>
</organism>
<dbReference type="InterPro" id="IPR037002">
    <property type="entry name" value="Microviridae_protein_F_sf"/>
</dbReference>
<sequence length="344" mass="38829">MSKNNFTRTNVDVRSLEVSAPKRSSFDLTKNDAFSLRFGKLIPLRCEKLIPGDTLKGSLKPKLQLEKFATPAAGRMRLDSHSFVVSSRRINNQYRQWQESILHGGASQTLPSFNVFALLQEWLDGISVGVFDGDSVSSFKQLLYLVSISHTYQHSYKNFVLKVVQVIASELDRDGVLDFKTHGNHDDFIAEYLEYLKDWVKLNSPDSGGLYPNPNLSFADAVYALCKPLFGEESTLDNLGYPILSYYSEVLDYFRTLCDHNLWTLKVERVAEAIAEARQVQVDDELRVEVFANAFYKYSGLIMNTDPADTDAVIDGENSYVVIVQSSESIPDVDEMPLRAVYSV</sequence>
<keyword evidence="3" id="KW-1185">Reference proteome</keyword>
<accession>A0AA36M3N8</accession>
<evidence type="ECO:0000256" key="1">
    <source>
        <dbReference type="ARBA" id="ARBA00009963"/>
    </source>
</evidence>
<feature type="non-terminal residue" evidence="2">
    <location>
        <position position="344"/>
    </location>
</feature>
<evidence type="ECO:0000313" key="3">
    <source>
        <dbReference type="Proteomes" id="UP001176961"/>
    </source>
</evidence>
<name>A0AA36M3N8_CYLNA</name>
<dbReference type="Gene3D" id="2.60.169.10">
    <property type="entry name" value="Microviridae F protein"/>
    <property type="match status" value="1"/>
</dbReference>
<dbReference type="Proteomes" id="UP001176961">
    <property type="component" value="Unassembled WGS sequence"/>
</dbReference>
<dbReference type="EMBL" id="CATQJL010000196">
    <property type="protein sequence ID" value="CAJ0596526.1"/>
    <property type="molecule type" value="Genomic_DNA"/>
</dbReference>